<dbReference type="EMBL" id="JAGTXO010000055">
    <property type="protein sequence ID" value="KAG8458255.1"/>
    <property type="molecule type" value="Genomic_DNA"/>
</dbReference>
<comment type="caution">
    <text evidence="1">The sequence shown here is derived from an EMBL/GenBank/DDBJ whole genome shotgun (WGS) entry which is preliminary data.</text>
</comment>
<evidence type="ECO:0000313" key="2">
    <source>
        <dbReference type="Proteomes" id="UP000751190"/>
    </source>
</evidence>
<dbReference type="AlphaFoldDB" id="A0A8J6C5L9"/>
<dbReference type="Pfam" id="PF04488">
    <property type="entry name" value="Gly_transf_sug"/>
    <property type="match status" value="1"/>
</dbReference>
<dbReference type="InterPro" id="IPR029044">
    <property type="entry name" value="Nucleotide-diphossugar_trans"/>
</dbReference>
<dbReference type="SUPFAM" id="SSF53448">
    <property type="entry name" value="Nucleotide-diphospho-sugar transferases"/>
    <property type="match status" value="1"/>
</dbReference>
<evidence type="ECO:0000313" key="1">
    <source>
        <dbReference type="EMBL" id="KAG8458255.1"/>
    </source>
</evidence>
<gene>
    <name evidence="1" type="ORF">KFE25_001547</name>
</gene>
<dbReference type="PANTHER" id="PTHR46830:SF1">
    <property type="entry name" value="ALPHA-1,4-N-ACETYLGLUCOSAMINYLTRANSFERASE"/>
    <property type="match status" value="1"/>
</dbReference>
<keyword evidence="2" id="KW-1185">Reference proteome</keyword>
<accession>A0A8J6C5L9</accession>
<proteinExistence type="predicted"/>
<dbReference type="OrthoDB" id="6150660at2759"/>
<dbReference type="InterPro" id="IPR007577">
    <property type="entry name" value="GlycoTrfase_DXD_sugar-bd_CS"/>
</dbReference>
<evidence type="ECO:0008006" key="3">
    <source>
        <dbReference type="Google" id="ProtNLM"/>
    </source>
</evidence>
<dbReference type="Proteomes" id="UP000751190">
    <property type="component" value="Unassembled WGS sequence"/>
</dbReference>
<dbReference type="Gene3D" id="3.90.550.20">
    <property type="match status" value="1"/>
</dbReference>
<sequence>MLLLCSAAFARTQLAPPSLRGVSGQVVTVNLPVLPRARALGSPLSVHCVFGTPNLTVAAHHWRESNGTVSAQCTVPGVPITMWTERAHSRCDLSLVADFAAYGRVPYARPHPPRLSFEFMARFPMPLAERELVPDTMHAVFIGGGAPLSGLACLSLLSAALVWNPARIFLHVDVLPQPGPTWDCARMLATVRVHGPPSAAELAALPGVPRGSLRSIHRSDILRTLLLYEEGGIYLDADAFALGPLGELRRYEFTMPYDGTSHMTSKLNNGIMLGAPRARFCAVLLRSYARWDGSGLDTQSCRVPFGLAVANPGLVHVENYPERTFADGGFAPPRVGLLSDLVDLAAHADRAAAFDGCVVLHLSGMGSGFKTAKNQARKRRGDLHFILANALARMAAPAAAIRALDARPADASLERRGRPDPPLPATPADRLCEAVRIMRQWLRHNWHVLPPADQLPAPSAHAPAQCAQLARERYPGG</sequence>
<reference evidence="1" key="1">
    <citation type="submission" date="2021-05" db="EMBL/GenBank/DDBJ databases">
        <title>The genome of the haptophyte Pavlova lutheri (Diacronema luteri, Pavlovales) - a model for lipid biosynthesis in eukaryotic algae.</title>
        <authorList>
            <person name="Hulatt C.J."/>
            <person name="Posewitz M.C."/>
        </authorList>
    </citation>
    <scope>NUCLEOTIDE SEQUENCE</scope>
    <source>
        <strain evidence="1">NIVA-4/92</strain>
    </source>
</reference>
<organism evidence="1 2">
    <name type="scientific">Diacronema lutheri</name>
    <name type="common">Unicellular marine alga</name>
    <name type="synonym">Monochrysis lutheri</name>
    <dbReference type="NCBI Taxonomy" id="2081491"/>
    <lineage>
        <taxon>Eukaryota</taxon>
        <taxon>Haptista</taxon>
        <taxon>Haptophyta</taxon>
        <taxon>Pavlovophyceae</taxon>
        <taxon>Pavlovales</taxon>
        <taxon>Pavlovaceae</taxon>
        <taxon>Diacronema</taxon>
    </lineage>
</organism>
<protein>
    <recommendedName>
        <fullName evidence="3">Alpha 1,4-glycosyltransferase domain-containing protein</fullName>
    </recommendedName>
</protein>
<dbReference type="PANTHER" id="PTHR46830">
    <property type="entry name" value="TRANSFERASE, PUTATIVE-RELATED"/>
    <property type="match status" value="1"/>
</dbReference>
<name>A0A8J6C5L9_DIALT</name>